<comment type="caution">
    <text evidence="2">The sequence shown here is derived from an EMBL/GenBank/DDBJ whole genome shotgun (WGS) entry which is preliminary data.</text>
</comment>
<feature type="region of interest" description="Disordered" evidence="1">
    <location>
        <begin position="1"/>
        <end position="73"/>
    </location>
</feature>
<accession>A0AAD7IZ29</accession>
<name>A0AAD7IZ29_9AGAR</name>
<keyword evidence="3" id="KW-1185">Reference proteome</keyword>
<dbReference type="AlphaFoldDB" id="A0AAD7IZ29"/>
<evidence type="ECO:0000256" key="1">
    <source>
        <dbReference type="SAM" id="MobiDB-lite"/>
    </source>
</evidence>
<evidence type="ECO:0000313" key="2">
    <source>
        <dbReference type="EMBL" id="KAJ7753589.1"/>
    </source>
</evidence>
<reference evidence="2" key="1">
    <citation type="submission" date="2023-03" db="EMBL/GenBank/DDBJ databases">
        <title>Massive genome expansion in bonnet fungi (Mycena s.s.) driven by repeated elements and novel gene families across ecological guilds.</title>
        <authorList>
            <consortium name="Lawrence Berkeley National Laboratory"/>
            <person name="Harder C.B."/>
            <person name="Miyauchi S."/>
            <person name="Viragh M."/>
            <person name="Kuo A."/>
            <person name="Thoen E."/>
            <person name="Andreopoulos B."/>
            <person name="Lu D."/>
            <person name="Skrede I."/>
            <person name="Drula E."/>
            <person name="Henrissat B."/>
            <person name="Morin E."/>
            <person name="Kohler A."/>
            <person name="Barry K."/>
            <person name="LaButti K."/>
            <person name="Morin E."/>
            <person name="Salamov A."/>
            <person name="Lipzen A."/>
            <person name="Mereny Z."/>
            <person name="Hegedus B."/>
            <person name="Baldrian P."/>
            <person name="Stursova M."/>
            <person name="Weitz H."/>
            <person name="Taylor A."/>
            <person name="Grigoriev I.V."/>
            <person name="Nagy L.G."/>
            <person name="Martin F."/>
            <person name="Kauserud H."/>
        </authorList>
    </citation>
    <scope>NUCLEOTIDE SEQUENCE</scope>
    <source>
        <strain evidence="2">CBHHK188m</strain>
    </source>
</reference>
<organism evidence="2 3">
    <name type="scientific">Mycena maculata</name>
    <dbReference type="NCBI Taxonomy" id="230809"/>
    <lineage>
        <taxon>Eukaryota</taxon>
        <taxon>Fungi</taxon>
        <taxon>Dikarya</taxon>
        <taxon>Basidiomycota</taxon>
        <taxon>Agaricomycotina</taxon>
        <taxon>Agaricomycetes</taxon>
        <taxon>Agaricomycetidae</taxon>
        <taxon>Agaricales</taxon>
        <taxon>Marasmiineae</taxon>
        <taxon>Mycenaceae</taxon>
        <taxon>Mycena</taxon>
    </lineage>
</organism>
<dbReference type="EMBL" id="JARJLG010000070">
    <property type="protein sequence ID" value="KAJ7753589.1"/>
    <property type="molecule type" value="Genomic_DNA"/>
</dbReference>
<proteinExistence type="predicted"/>
<gene>
    <name evidence="2" type="ORF">DFH07DRAFT_773998</name>
</gene>
<dbReference type="Proteomes" id="UP001215280">
    <property type="component" value="Unassembled WGS sequence"/>
</dbReference>
<evidence type="ECO:0000313" key="3">
    <source>
        <dbReference type="Proteomes" id="UP001215280"/>
    </source>
</evidence>
<sequence length="254" mass="28156">MRHRSSEEDEGEPHGAPLSGSKKTQSPSKRPIAKRKERSPSEEISQSPKTPSKGKKPQGPPAPKKAKVARGAPVLQTEDVLKVTKLPKKCQVTNEDVQDPLAKELYTNLPPLLRCVFLLWSPDTGPGNMMYSSWEDVTPYMNFDIMWMCANFVLKGKYVNLSRIDPRKLQVIKQIYGAQRERWTLSIGGTTAVCVTLAMAVQSSVTEISSVVKSEKAVKHKFITAIPHGQEIECLARVVGMIYTAVCLGVKYGF</sequence>
<protein>
    <submittedName>
        <fullName evidence="2">Uncharacterized protein</fullName>
    </submittedName>
</protein>